<keyword evidence="3" id="KW-0949">S-adenosyl-L-methionine</keyword>
<dbReference type="SUPFAM" id="SSF53335">
    <property type="entry name" value="S-adenosyl-L-methionine-dependent methyltransferases"/>
    <property type="match status" value="1"/>
</dbReference>
<dbReference type="SUPFAM" id="SSF46785">
    <property type="entry name" value="Winged helix' DNA-binding domain"/>
    <property type="match status" value="1"/>
</dbReference>
<dbReference type="InterPro" id="IPR036390">
    <property type="entry name" value="WH_DNA-bd_sf"/>
</dbReference>
<dbReference type="GO" id="GO:0032259">
    <property type="term" value="P:methylation"/>
    <property type="evidence" value="ECO:0007669"/>
    <property type="project" value="UniProtKB-KW"/>
</dbReference>
<dbReference type="InterPro" id="IPR029063">
    <property type="entry name" value="SAM-dependent_MTases_sf"/>
</dbReference>
<dbReference type="InterPro" id="IPR012967">
    <property type="entry name" value="COMT_dimerisation"/>
</dbReference>
<dbReference type="EMBL" id="KE344673">
    <property type="protein sequence ID" value="EXB75147.1"/>
    <property type="molecule type" value="Genomic_DNA"/>
</dbReference>
<dbReference type="InterPro" id="IPR001077">
    <property type="entry name" value="COMT_C"/>
</dbReference>
<dbReference type="Pfam" id="PF00891">
    <property type="entry name" value="Methyltransf_2"/>
    <property type="match status" value="1"/>
</dbReference>
<evidence type="ECO:0000256" key="1">
    <source>
        <dbReference type="ARBA" id="ARBA00022603"/>
    </source>
</evidence>
<dbReference type="PANTHER" id="PTHR11746">
    <property type="entry name" value="O-METHYLTRANSFERASE"/>
    <property type="match status" value="1"/>
</dbReference>
<dbReference type="AlphaFoldDB" id="W9R7L8"/>
<keyword evidence="1 6" id="KW-0489">Methyltransferase</keyword>
<dbReference type="InterPro" id="IPR016461">
    <property type="entry name" value="COMT-like"/>
</dbReference>
<feature type="domain" description="O-methyltransferase dimerisation" evidence="5">
    <location>
        <begin position="19"/>
        <end position="115"/>
    </location>
</feature>
<dbReference type="Pfam" id="PF08100">
    <property type="entry name" value="Dimerisation"/>
    <property type="match status" value="1"/>
</dbReference>
<evidence type="ECO:0000256" key="3">
    <source>
        <dbReference type="ARBA" id="ARBA00022691"/>
    </source>
</evidence>
<gene>
    <name evidence="6" type="ORF">L484_025923</name>
</gene>
<dbReference type="eggNOG" id="KOG3178">
    <property type="taxonomic scope" value="Eukaryota"/>
</dbReference>
<evidence type="ECO:0000313" key="6">
    <source>
        <dbReference type="EMBL" id="EXB75147.1"/>
    </source>
</evidence>
<dbReference type="PROSITE" id="PS51683">
    <property type="entry name" value="SAM_OMT_II"/>
    <property type="match status" value="1"/>
</dbReference>
<dbReference type="PIRSF" id="PIRSF005739">
    <property type="entry name" value="O-mtase"/>
    <property type="match status" value="1"/>
</dbReference>
<reference evidence="7" key="1">
    <citation type="submission" date="2013-01" db="EMBL/GenBank/DDBJ databases">
        <title>Draft Genome Sequence of a Mulberry Tree, Morus notabilis C.K. Schneid.</title>
        <authorList>
            <person name="He N."/>
            <person name="Zhao S."/>
        </authorList>
    </citation>
    <scope>NUCLEOTIDE SEQUENCE</scope>
</reference>
<evidence type="ECO:0000313" key="7">
    <source>
        <dbReference type="Proteomes" id="UP000030645"/>
    </source>
</evidence>
<organism evidence="6 7">
    <name type="scientific">Morus notabilis</name>
    <dbReference type="NCBI Taxonomy" id="981085"/>
    <lineage>
        <taxon>Eukaryota</taxon>
        <taxon>Viridiplantae</taxon>
        <taxon>Streptophyta</taxon>
        <taxon>Embryophyta</taxon>
        <taxon>Tracheophyta</taxon>
        <taxon>Spermatophyta</taxon>
        <taxon>Magnoliopsida</taxon>
        <taxon>eudicotyledons</taxon>
        <taxon>Gunneridae</taxon>
        <taxon>Pentapetalae</taxon>
        <taxon>rosids</taxon>
        <taxon>fabids</taxon>
        <taxon>Rosales</taxon>
        <taxon>Moraceae</taxon>
        <taxon>Moreae</taxon>
        <taxon>Morus</taxon>
    </lineage>
</organism>
<dbReference type="STRING" id="981085.W9R7L8"/>
<dbReference type="Gene3D" id="1.10.10.10">
    <property type="entry name" value="Winged helix-like DNA-binding domain superfamily/Winged helix DNA-binding domain"/>
    <property type="match status" value="1"/>
</dbReference>
<dbReference type="Proteomes" id="UP000030645">
    <property type="component" value="Unassembled WGS sequence"/>
</dbReference>
<dbReference type="Gene3D" id="3.40.50.150">
    <property type="entry name" value="Vaccinia Virus protein VP39"/>
    <property type="match status" value="1"/>
</dbReference>
<dbReference type="GO" id="GO:0046983">
    <property type="term" value="F:protein dimerization activity"/>
    <property type="evidence" value="ECO:0007669"/>
    <property type="project" value="InterPro"/>
</dbReference>
<keyword evidence="7" id="KW-1185">Reference proteome</keyword>
<evidence type="ECO:0000259" key="5">
    <source>
        <dbReference type="Pfam" id="PF08100"/>
    </source>
</evidence>
<keyword evidence="2 6" id="KW-0808">Transferase</keyword>
<evidence type="ECO:0000259" key="4">
    <source>
        <dbReference type="Pfam" id="PF00891"/>
    </source>
</evidence>
<name>W9R7L8_9ROSA</name>
<dbReference type="InterPro" id="IPR036388">
    <property type="entry name" value="WH-like_DNA-bd_sf"/>
</dbReference>
<dbReference type="GO" id="GO:0008171">
    <property type="term" value="F:O-methyltransferase activity"/>
    <property type="evidence" value="ECO:0007669"/>
    <property type="project" value="InterPro"/>
</dbReference>
<accession>W9R7L8</accession>
<evidence type="ECO:0000256" key="2">
    <source>
        <dbReference type="ARBA" id="ARBA00022679"/>
    </source>
</evidence>
<feature type="domain" description="O-methyltransferase C-terminal" evidence="4">
    <location>
        <begin position="138"/>
        <end position="347"/>
    </location>
</feature>
<proteinExistence type="predicted"/>
<dbReference type="KEGG" id="mnt:21408602"/>
<protein>
    <submittedName>
        <fullName evidence="6">(RS)-norcoclaurine 6-O-methyltransferase</fullName>
    </submittedName>
</protein>
<sequence length="367" mass="41535">MEGIDHHVDEMQRGQADIWQVMYSHMDSLVLKCAVELRIADIIHSHGCPVTLSQIASSISGSTSPNIHYLERILRLLVCKKIFTAHRDDHDSSSGDHPHHHQTRYGLTEKSRWILWESEPSLAPVIMMQNRRLVIDAFDHLSDSVRHGVVPYKAAFGHDFVGESTVDPKSKKWFKDGMINLANMVMDPVLSALKNEFSCMGSLIDVGGFTGETIYEIVKAHPHIKGFNFDLPDIIAMAPSYDGVTHVAGDMFEAIPCADAIFMKKVLNNWTDEQCIKILRNCRQSIPEKTGKVIIVDIVLESLESNDVVFLYDEMRIRFDLGLLAFRGVGRERTELEWKKLLEEAGFPRNKIIRIPAMPSIIEAYPV</sequence>
<dbReference type="OrthoDB" id="1606438at2759"/>